<feature type="compositionally biased region" description="Polar residues" evidence="9">
    <location>
        <begin position="39"/>
        <end position="53"/>
    </location>
</feature>
<evidence type="ECO:0000256" key="7">
    <source>
        <dbReference type="ARBA" id="ARBA00047899"/>
    </source>
</evidence>
<evidence type="ECO:0000256" key="4">
    <source>
        <dbReference type="ARBA" id="ARBA00022741"/>
    </source>
</evidence>
<feature type="domain" description="Protein kinase" evidence="10">
    <location>
        <begin position="183"/>
        <end position="454"/>
    </location>
</feature>
<accession>M1K9G6</accession>
<dbReference type="VEuPathDB" id="MicrosporidiaDB:AEWD_030810"/>
<dbReference type="VEuPathDB" id="MicrosporidiaDB:AEWQ_030810"/>
<evidence type="ECO:0000256" key="9">
    <source>
        <dbReference type="SAM" id="MobiDB-lite"/>
    </source>
</evidence>
<dbReference type="AlphaFoldDB" id="M1K9G6"/>
<keyword evidence="2" id="KW-0723">Serine/threonine-protein kinase</keyword>
<dbReference type="PROSITE" id="PS50011">
    <property type="entry name" value="PROTEIN_KINASE_DOM"/>
    <property type="match status" value="1"/>
</dbReference>
<organism evidence="11">
    <name type="scientific">Encephalitozoon cuniculi</name>
    <name type="common">Microsporidian parasite</name>
    <dbReference type="NCBI Taxonomy" id="6035"/>
    <lineage>
        <taxon>Eukaryota</taxon>
        <taxon>Fungi</taxon>
        <taxon>Fungi incertae sedis</taxon>
        <taxon>Microsporidia</taxon>
        <taxon>Unikaryonidae</taxon>
        <taxon>Encephalitozoon</taxon>
    </lineage>
</organism>
<feature type="region of interest" description="Disordered" evidence="9">
    <location>
        <begin position="39"/>
        <end position="73"/>
    </location>
</feature>
<dbReference type="SMART" id="SM01331">
    <property type="entry name" value="DUF3635"/>
    <property type="match status" value="1"/>
</dbReference>
<evidence type="ECO:0000256" key="8">
    <source>
        <dbReference type="ARBA" id="ARBA00048679"/>
    </source>
</evidence>
<dbReference type="Gene3D" id="1.10.510.10">
    <property type="entry name" value="Transferase(Phosphotransferase) domain 1"/>
    <property type="match status" value="1"/>
</dbReference>
<evidence type="ECO:0000256" key="3">
    <source>
        <dbReference type="ARBA" id="ARBA00022679"/>
    </source>
</evidence>
<dbReference type="GO" id="GO:0072354">
    <property type="term" value="F:histone H3T3 kinase activity"/>
    <property type="evidence" value="ECO:0007669"/>
    <property type="project" value="TreeGrafter"/>
</dbReference>
<feature type="compositionally biased region" description="Low complexity" evidence="9">
    <location>
        <begin position="61"/>
        <end position="73"/>
    </location>
</feature>
<dbReference type="PANTHER" id="PTHR24419:SF18">
    <property type="entry name" value="SERINE_THREONINE-PROTEIN KINASE HASPIN"/>
    <property type="match status" value="1"/>
</dbReference>
<dbReference type="Pfam" id="PF12330">
    <property type="entry name" value="Haspin_kinase"/>
    <property type="match status" value="1"/>
</dbReference>
<dbReference type="EMBL" id="KC513611">
    <property type="protein sequence ID" value="AGE95937.1"/>
    <property type="molecule type" value="Genomic_DNA"/>
</dbReference>
<dbReference type="SUPFAM" id="SSF56112">
    <property type="entry name" value="Protein kinase-like (PK-like)"/>
    <property type="match status" value="1"/>
</dbReference>
<dbReference type="GO" id="GO:0000278">
    <property type="term" value="P:mitotic cell cycle"/>
    <property type="evidence" value="ECO:0007669"/>
    <property type="project" value="TreeGrafter"/>
</dbReference>
<proteinExistence type="predicted"/>
<dbReference type="InterPro" id="IPR011009">
    <property type="entry name" value="Kinase-like_dom_sf"/>
</dbReference>
<evidence type="ECO:0000256" key="6">
    <source>
        <dbReference type="ARBA" id="ARBA00022840"/>
    </source>
</evidence>
<dbReference type="VEuPathDB" id="MicrosporidiaDB:M970_030810"/>
<keyword evidence="3" id="KW-0808">Transferase</keyword>
<dbReference type="GO" id="GO:0005524">
    <property type="term" value="F:ATP binding"/>
    <property type="evidence" value="ECO:0007669"/>
    <property type="project" value="UniProtKB-KW"/>
</dbReference>
<evidence type="ECO:0000313" key="11">
    <source>
        <dbReference type="EMBL" id="AGE95937.1"/>
    </source>
</evidence>
<evidence type="ECO:0000259" key="10">
    <source>
        <dbReference type="PROSITE" id="PS50011"/>
    </source>
</evidence>
<dbReference type="GO" id="GO:0005634">
    <property type="term" value="C:nucleus"/>
    <property type="evidence" value="ECO:0007669"/>
    <property type="project" value="TreeGrafter"/>
</dbReference>
<gene>
    <name evidence="11" type="ORF">ECU03_0890</name>
</gene>
<dbReference type="VEuPathDB" id="MicrosporidiaDB:AEWR_030810"/>
<comment type="catalytic activity">
    <reaction evidence="8">
        <text>L-seryl-[protein] + ATP = O-phospho-L-seryl-[protein] + ADP + H(+)</text>
        <dbReference type="Rhea" id="RHEA:17989"/>
        <dbReference type="Rhea" id="RHEA-COMP:9863"/>
        <dbReference type="Rhea" id="RHEA-COMP:11604"/>
        <dbReference type="ChEBI" id="CHEBI:15378"/>
        <dbReference type="ChEBI" id="CHEBI:29999"/>
        <dbReference type="ChEBI" id="CHEBI:30616"/>
        <dbReference type="ChEBI" id="CHEBI:83421"/>
        <dbReference type="ChEBI" id="CHEBI:456216"/>
        <dbReference type="EC" id="2.7.11.1"/>
    </reaction>
</comment>
<comment type="catalytic activity">
    <reaction evidence="7">
        <text>L-threonyl-[protein] + ATP = O-phospho-L-threonyl-[protein] + ADP + H(+)</text>
        <dbReference type="Rhea" id="RHEA:46608"/>
        <dbReference type="Rhea" id="RHEA-COMP:11060"/>
        <dbReference type="Rhea" id="RHEA-COMP:11605"/>
        <dbReference type="ChEBI" id="CHEBI:15378"/>
        <dbReference type="ChEBI" id="CHEBI:30013"/>
        <dbReference type="ChEBI" id="CHEBI:30616"/>
        <dbReference type="ChEBI" id="CHEBI:61977"/>
        <dbReference type="ChEBI" id="CHEBI:456216"/>
        <dbReference type="EC" id="2.7.11.1"/>
    </reaction>
</comment>
<sequence>MFMKKFGRKRSSIHGTICEDARRAFDDIRRKIADSGRLSSSDFSIDASPGNTSQRRDHPCDLASSSSDDSENWSSFTSVHSIELRAGHRRESLTLENKGEGNSVVNHDILSSSETYDESLGFESFLDSETRRTCRIQNITFRKKKETDGLVGGQSQGTESLQSSYGGMPEVGALRKVPFDRMPKNVKKIGEATFSEVFAHGPLVYKIVPLGDTPDETSLSSFLRESIIFRTISGEDGVCGLKDVFLVAGRYPEEYLKAWDDYGEEENERPCKYRDEQEYGVIVMEDGGESLESIKFQKIAEVDAFIRSAVRVLANLEKKYEFEHRDLHWGNILIREGQINLIDFSLSRLRSGGAVIFNDLNSKQWLFEGDEAVDIQFRVYRDMRKLCSGCWSRFVPASNVLWLRYLVEKAFSKNRFRGRKTLISQYISVIDSSTSAADVDRKLEMEVGTIKKSF</sequence>
<evidence type="ECO:0000256" key="2">
    <source>
        <dbReference type="ARBA" id="ARBA00022527"/>
    </source>
</evidence>
<feature type="compositionally biased region" description="Polar residues" evidence="9">
    <location>
        <begin position="156"/>
        <end position="165"/>
    </location>
</feature>
<dbReference type="GO" id="GO:0035556">
    <property type="term" value="P:intracellular signal transduction"/>
    <property type="evidence" value="ECO:0007669"/>
    <property type="project" value="TreeGrafter"/>
</dbReference>
<feature type="region of interest" description="Disordered" evidence="9">
    <location>
        <begin position="147"/>
        <end position="167"/>
    </location>
</feature>
<keyword evidence="6" id="KW-0067">ATP-binding</keyword>
<reference evidence="11" key="1">
    <citation type="journal article" date="2013" name="Eukaryot. Cell">
        <title>Extremely Reduced Levels of Heterozygosity in the Vertebrate Pathogen Encephalitozoon cuniculi.</title>
        <authorList>
            <person name="Selman M."/>
            <person name="Sak B."/>
            <person name="Kvac M."/>
            <person name="Farinelli L."/>
            <person name="Weiss L.M."/>
            <person name="Corradi N."/>
        </authorList>
    </citation>
    <scope>NUCLEOTIDE SEQUENCE</scope>
</reference>
<dbReference type="Gene3D" id="3.30.200.20">
    <property type="entry name" value="Phosphorylase Kinase, domain 1"/>
    <property type="match status" value="1"/>
</dbReference>
<dbReference type="InterPro" id="IPR024604">
    <property type="entry name" value="GSG2_C"/>
</dbReference>
<dbReference type="PANTHER" id="PTHR24419">
    <property type="entry name" value="INTERLEUKIN-1 RECEPTOR-ASSOCIATED KINASE"/>
    <property type="match status" value="1"/>
</dbReference>
<dbReference type="EC" id="2.7.11.1" evidence="1"/>
<dbReference type="GO" id="GO:0005737">
    <property type="term" value="C:cytoplasm"/>
    <property type="evidence" value="ECO:0007669"/>
    <property type="project" value="TreeGrafter"/>
</dbReference>
<dbReference type="VEuPathDB" id="MicrosporidiaDB:ECU03_0890"/>
<protein>
    <recommendedName>
        <fullName evidence="1">non-specific serine/threonine protein kinase</fullName>
        <ecNumber evidence="1">2.7.11.1</ecNumber>
    </recommendedName>
</protein>
<name>M1K9G6_ENCCN</name>
<keyword evidence="4" id="KW-0547">Nucleotide-binding</keyword>
<evidence type="ECO:0000256" key="1">
    <source>
        <dbReference type="ARBA" id="ARBA00012513"/>
    </source>
</evidence>
<keyword evidence="5" id="KW-0418">Kinase</keyword>
<dbReference type="InterPro" id="IPR000719">
    <property type="entry name" value="Prot_kinase_dom"/>
</dbReference>
<evidence type="ECO:0000256" key="5">
    <source>
        <dbReference type="ARBA" id="ARBA00022777"/>
    </source>
</evidence>